<feature type="compositionally biased region" description="Basic and acidic residues" evidence="1">
    <location>
        <begin position="42"/>
        <end position="56"/>
    </location>
</feature>
<feature type="region of interest" description="Disordered" evidence="1">
    <location>
        <begin position="42"/>
        <end position="65"/>
    </location>
</feature>
<name>A0A1H7Q2H3_9SPHI</name>
<dbReference type="Proteomes" id="UP000198916">
    <property type="component" value="Unassembled WGS sequence"/>
</dbReference>
<reference evidence="3" key="1">
    <citation type="submission" date="2016-10" db="EMBL/GenBank/DDBJ databases">
        <authorList>
            <person name="Varghese N."/>
            <person name="Submissions S."/>
        </authorList>
    </citation>
    <scope>NUCLEOTIDE SEQUENCE [LARGE SCALE GENOMIC DNA]</scope>
    <source>
        <strain evidence="3">Jip14</strain>
    </source>
</reference>
<keyword evidence="3" id="KW-1185">Reference proteome</keyword>
<organism evidence="2 3">
    <name type="scientific">Parapedobacter koreensis</name>
    <dbReference type="NCBI Taxonomy" id="332977"/>
    <lineage>
        <taxon>Bacteria</taxon>
        <taxon>Pseudomonadati</taxon>
        <taxon>Bacteroidota</taxon>
        <taxon>Sphingobacteriia</taxon>
        <taxon>Sphingobacteriales</taxon>
        <taxon>Sphingobacteriaceae</taxon>
        <taxon>Parapedobacter</taxon>
    </lineage>
</organism>
<evidence type="ECO:0000313" key="2">
    <source>
        <dbReference type="EMBL" id="SEL41527.1"/>
    </source>
</evidence>
<proteinExistence type="predicted"/>
<protein>
    <submittedName>
        <fullName evidence="2">Uncharacterized protein</fullName>
    </submittedName>
</protein>
<gene>
    <name evidence="2" type="ORF">SAMN05421740_105111</name>
</gene>
<dbReference type="AlphaFoldDB" id="A0A1H7Q2H3"/>
<accession>A0A1H7Q2H3</accession>
<dbReference type="RefSeq" id="WP_143053885.1">
    <property type="nucleotide sequence ID" value="NZ_FNZR01000005.1"/>
</dbReference>
<dbReference type="EMBL" id="FNZR01000005">
    <property type="protein sequence ID" value="SEL41527.1"/>
    <property type="molecule type" value="Genomic_DNA"/>
</dbReference>
<evidence type="ECO:0000256" key="1">
    <source>
        <dbReference type="SAM" id="MobiDB-lite"/>
    </source>
</evidence>
<evidence type="ECO:0000313" key="3">
    <source>
        <dbReference type="Proteomes" id="UP000198916"/>
    </source>
</evidence>
<sequence length="110" mass="12107">MKRFLMIAAGIAAIVCSITFLFGLPANNKGKAPRSTVYHYPHADLSDWNNPERWEEGGSTESCNDNEIPCQVDLDIAGASSIEDLLEEYEENELTQFMSRPGVTGKSAQP</sequence>